<sequence>MSKKEQTLKKNLYKALTEYFIHNPKNSLPSSESFLDQLAAFRMETTLPIAIKHDVKYQKAQKKCNKANEKIQDLNLTPQQWDAVDAAITAENISSIEYIRIAYKQGIIDAFSILRETL</sequence>
<gene>
    <name evidence="1" type="ORF">DW068_08555</name>
</gene>
<proteinExistence type="predicted"/>
<reference evidence="1 2" key="1">
    <citation type="submission" date="2018-08" db="EMBL/GenBank/DDBJ databases">
        <title>A genome reference for cultivated species of the human gut microbiota.</title>
        <authorList>
            <person name="Zou Y."/>
            <person name="Xue W."/>
            <person name="Luo G."/>
        </authorList>
    </citation>
    <scope>NUCLEOTIDE SEQUENCE [LARGE SCALE GENOMIC DNA]</scope>
    <source>
        <strain evidence="1 2">AF45-14BH</strain>
    </source>
</reference>
<dbReference type="EMBL" id="QRNJ01000030">
    <property type="protein sequence ID" value="RHK38909.1"/>
    <property type="molecule type" value="Genomic_DNA"/>
</dbReference>
<dbReference type="Proteomes" id="UP000283497">
    <property type="component" value="Unassembled WGS sequence"/>
</dbReference>
<evidence type="ECO:0000313" key="2">
    <source>
        <dbReference type="Proteomes" id="UP000283497"/>
    </source>
</evidence>
<dbReference type="RefSeq" id="WP_118314569.1">
    <property type="nucleotide sequence ID" value="NZ_QRNJ01000030.1"/>
</dbReference>
<protein>
    <submittedName>
        <fullName evidence="1">Uncharacterized protein</fullName>
    </submittedName>
</protein>
<dbReference type="AlphaFoldDB" id="A0A415G6Y1"/>
<organism evidence="1 2">
    <name type="scientific">Anaerobutyricum hallii</name>
    <dbReference type="NCBI Taxonomy" id="39488"/>
    <lineage>
        <taxon>Bacteria</taxon>
        <taxon>Bacillati</taxon>
        <taxon>Bacillota</taxon>
        <taxon>Clostridia</taxon>
        <taxon>Lachnospirales</taxon>
        <taxon>Lachnospiraceae</taxon>
        <taxon>Anaerobutyricum</taxon>
    </lineage>
</organism>
<name>A0A415G6Y1_9FIRM</name>
<comment type="caution">
    <text evidence="1">The sequence shown here is derived from an EMBL/GenBank/DDBJ whole genome shotgun (WGS) entry which is preliminary data.</text>
</comment>
<accession>A0A415G6Y1</accession>
<evidence type="ECO:0000313" key="1">
    <source>
        <dbReference type="EMBL" id="RHK38909.1"/>
    </source>
</evidence>